<dbReference type="InterPro" id="IPR016138">
    <property type="entry name" value="Ribosome_inactivat_prot_sub1"/>
</dbReference>
<dbReference type="GO" id="GO:0006952">
    <property type="term" value="P:defense response"/>
    <property type="evidence" value="ECO:0007669"/>
    <property type="project" value="UniProtKB-KW"/>
</dbReference>
<dbReference type="Gramene" id="TKV99400">
    <property type="protein sequence ID" value="TKV99400"/>
    <property type="gene ID" value="SEVIR_8G041100v2"/>
</dbReference>
<accession>A0A4U6TBK1</accession>
<evidence type="ECO:0000256" key="2">
    <source>
        <dbReference type="SAM" id="MobiDB-lite"/>
    </source>
</evidence>
<keyword evidence="4" id="KW-1185">Reference proteome</keyword>
<keyword evidence="1" id="KW-0652">Protein synthesis inhibitor</keyword>
<keyword evidence="1" id="KW-0611">Plant defense</keyword>
<organism evidence="3 4">
    <name type="scientific">Setaria viridis</name>
    <name type="common">Green bristlegrass</name>
    <name type="synonym">Setaria italica subsp. viridis</name>
    <dbReference type="NCBI Taxonomy" id="4556"/>
    <lineage>
        <taxon>Eukaryota</taxon>
        <taxon>Viridiplantae</taxon>
        <taxon>Streptophyta</taxon>
        <taxon>Embryophyta</taxon>
        <taxon>Tracheophyta</taxon>
        <taxon>Spermatophyta</taxon>
        <taxon>Magnoliopsida</taxon>
        <taxon>Liliopsida</taxon>
        <taxon>Poales</taxon>
        <taxon>Poaceae</taxon>
        <taxon>PACMAD clade</taxon>
        <taxon>Panicoideae</taxon>
        <taxon>Panicodae</taxon>
        <taxon>Paniceae</taxon>
        <taxon>Cenchrinae</taxon>
        <taxon>Setaria</taxon>
    </lineage>
</organism>
<dbReference type="InterPro" id="IPR036041">
    <property type="entry name" value="Ribosome-inact_prot_sf"/>
</dbReference>
<dbReference type="Pfam" id="PF00161">
    <property type="entry name" value="RIP"/>
    <property type="match status" value="1"/>
</dbReference>
<evidence type="ECO:0000256" key="1">
    <source>
        <dbReference type="RuleBase" id="RU004915"/>
    </source>
</evidence>
<evidence type="ECO:0000313" key="4">
    <source>
        <dbReference type="Proteomes" id="UP000298652"/>
    </source>
</evidence>
<dbReference type="EC" id="3.2.2.22" evidence="1"/>
<keyword evidence="1" id="KW-0378">Hydrolase</keyword>
<feature type="region of interest" description="Disordered" evidence="2">
    <location>
        <begin position="1"/>
        <end position="45"/>
    </location>
</feature>
<dbReference type="EMBL" id="CM016559">
    <property type="protein sequence ID" value="TKV99400.1"/>
    <property type="molecule type" value="Genomic_DNA"/>
</dbReference>
<evidence type="ECO:0000313" key="3">
    <source>
        <dbReference type="EMBL" id="TKV99400.1"/>
    </source>
</evidence>
<dbReference type="AlphaFoldDB" id="A0A4U6TBK1"/>
<dbReference type="Proteomes" id="UP000298652">
    <property type="component" value="Chromosome 8"/>
</dbReference>
<proteinExistence type="inferred from homology"/>
<dbReference type="InterPro" id="IPR001574">
    <property type="entry name" value="Ribosome_inactivat_prot"/>
</dbReference>
<dbReference type="PANTHER" id="PTHR33453">
    <property type="match status" value="1"/>
</dbReference>
<dbReference type="GO" id="GO:0030598">
    <property type="term" value="F:rRNA N-glycosylase activity"/>
    <property type="evidence" value="ECO:0007669"/>
    <property type="project" value="UniProtKB-EC"/>
</dbReference>
<dbReference type="GO" id="GO:0017148">
    <property type="term" value="P:negative regulation of translation"/>
    <property type="evidence" value="ECO:0007669"/>
    <property type="project" value="UniProtKB-KW"/>
</dbReference>
<dbReference type="GO" id="GO:0090729">
    <property type="term" value="F:toxin activity"/>
    <property type="evidence" value="ECO:0007669"/>
    <property type="project" value="UniProtKB-KW"/>
</dbReference>
<dbReference type="Gene3D" id="3.40.420.10">
    <property type="entry name" value="Ricin (A subunit), domain 1"/>
    <property type="match status" value="1"/>
</dbReference>
<keyword evidence="1" id="KW-0800">Toxin</keyword>
<comment type="catalytic activity">
    <reaction evidence="1">
        <text>Endohydrolysis of the N-glycosidic bond at one specific adenosine on the 28S rRNA.</text>
        <dbReference type="EC" id="3.2.2.22"/>
    </reaction>
</comment>
<dbReference type="OMA" id="LNVEHAM"/>
<feature type="compositionally biased region" description="Basic and acidic residues" evidence="2">
    <location>
        <begin position="7"/>
        <end position="32"/>
    </location>
</feature>
<protein>
    <recommendedName>
        <fullName evidence="1">rRNA N-glycosylase</fullName>
        <ecNumber evidence="1">3.2.2.22</ecNumber>
    </recommendedName>
</protein>
<gene>
    <name evidence="3" type="ORF">SEVIR_8G041100v2</name>
</gene>
<reference evidence="3" key="1">
    <citation type="submission" date="2019-03" db="EMBL/GenBank/DDBJ databases">
        <title>WGS assembly of Setaria viridis.</title>
        <authorList>
            <person name="Huang P."/>
            <person name="Jenkins J."/>
            <person name="Grimwood J."/>
            <person name="Barry K."/>
            <person name="Healey A."/>
            <person name="Mamidi S."/>
            <person name="Sreedasyam A."/>
            <person name="Shu S."/>
            <person name="Feldman M."/>
            <person name="Wu J."/>
            <person name="Yu Y."/>
            <person name="Chen C."/>
            <person name="Johnson J."/>
            <person name="Rokhsar D."/>
            <person name="Baxter I."/>
            <person name="Schmutz J."/>
            <person name="Brutnell T."/>
            <person name="Kellogg E."/>
        </authorList>
    </citation>
    <scope>NUCLEOTIDE SEQUENCE [LARGE SCALE GENOMIC DNA]</scope>
</reference>
<name>A0A4U6TBK1_SETVI</name>
<sequence length="329" mass="37497">MSPKKHYLSDPQKRKKRKQEDQFIESQRDTLHNGKKRKQKDRFVESQRGALNVEHAMENVLEVTFPIEDVATFERSITTLRRTLANHPDSGDILNSFSSTLQEHPLLARNHRARSLRIKLQVAGEKGMSSATLFVQYNNLYCLGFMNQNQVCYELSNPEGWKLPAKYNAVPLDWGITYESILNVTDGEVEEKLDSLWLGKNFAADAVRELSCFSPDGDAASARQALAGLIVMVCESAKMNPLHKTIADGWNTGAGFTKRLMAYIGHWELISSALLDWKDESYGRWTMHPRLAEITGVRSPIDALNVIHLVRNFTVEERELLYKHIYESS</sequence>
<comment type="similarity">
    <text evidence="1">Belongs to the ribosome-inactivating protein family.</text>
</comment>
<dbReference type="SUPFAM" id="SSF56371">
    <property type="entry name" value="Ribosome inactivating proteins (RIP)"/>
    <property type="match status" value="1"/>
</dbReference>
<dbReference type="PANTHER" id="PTHR33453:SF37">
    <property type="entry name" value="RRNA N-GLYCOSYLASE"/>
    <property type="match status" value="1"/>
</dbReference>